<dbReference type="Pfam" id="PF00801">
    <property type="entry name" value="PKD"/>
    <property type="match status" value="1"/>
</dbReference>
<dbReference type="InterPro" id="IPR008979">
    <property type="entry name" value="Galactose-bd-like_sf"/>
</dbReference>
<evidence type="ECO:0000256" key="5">
    <source>
        <dbReference type="ARBA" id="ARBA00023136"/>
    </source>
</evidence>
<name>A0A8J1TQE6_OWEFU</name>
<comment type="caution">
    <text evidence="6">The sequence shown here is derived from an EMBL/GenBank/DDBJ whole genome shotgun (WGS) entry which is preliminary data.</text>
</comment>
<dbReference type="Pfam" id="PF00754">
    <property type="entry name" value="F5_F8_type_C"/>
    <property type="match status" value="1"/>
</dbReference>
<dbReference type="InterPro" id="IPR001304">
    <property type="entry name" value="C-type_lectin-like"/>
</dbReference>
<organism evidence="6 7">
    <name type="scientific">Owenia fusiformis</name>
    <name type="common">Polychaete worm</name>
    <dbReference type="NCBI Taxonomy" id="6347"/>
    <lineage>
        <taxon>Eukaryota</taxon>
        <taxon>Metazoa</taxon>
        <taxon>Spiralia</taxon>
        <taxon>Lophotrochozoa</taxon>
        <taxon>Annelida</taxon>
        <taxon>Polychaeta</taxon>
        <taxon>Sedentaria</taxon>
        <taxon>Canalipalpata</taxon>
        <taxon>Sabellida</taxon>
        <taxon>Oweniida</taxon>
        <taxon>Oweniidae</taxon>
        <taxon>Owenia</taxon>
    </lineage>
</organism>
<dbReference type="PANTHER" id="PTHR46730:SF4">
    <property type="entry name" value="POLYCYSTIC KIDNEY DISEASE PROTEIN 1-LIKE 1"/>
    <property type="match status" value="1"/>
</dbReference>
<accession>A0A8J1TQE6</accession>
<dbReference type="Gene3D" id="3.10.100.10">
    <property type="entry name" value="Mannose-Binding Protein A, subunit A"/>
    <property type="match status" value="1"/>
</dbReference>
<keyword evidence="4" id="KW-1133">Transmembrane helix</keyword>
<dbReference type="InterPro" id="IPR013783">
    <property type="entry name" value="Ig-like_fold"/>
</dbReference>
<proteinExistence type="predicted"/>
<dbReference type="Proteomes" id="UP000749559">
    <property type="component" value="Unassembled WGS sequence"/>
</dbReference>
<dbReference type="EMBL" id="CAIIXF020000007">
    <property type="protein sequence ID" value="CAH1789335.1"/>
    <property type="molecule type" value="Genomic_DNA"/>
</dbReference>
<dbReference type="InterPro" id="IPR022409">
    <property type="entry name" value="PKD/Chitinase_dom"/>
</dbReference>
<gene>
    <name evidence="6" type="ORF">OFUS_LOCUS14713</name>
</gene>
<dbReference type="SMART" id="SM00034">
    <property type="entry name" value="CLECT"/>
    <property type="match status" value="1"/>
</dbReference>
<comment type="subcellular location">
    <subcellularLocation>
        <location evidence="1">Membrane</location>
        <topology evidence="1">Multi-pass membrane protein</topology>
    </subcellularLocation>
</comment>
<dbReference type="SUPFAM" id="SSF49299">
    <property type="entry name" value="PKD domain"/>
    <property type="match status" value="5"/>
</dbReference>
<dbReference type="SUPFAM" id="SSF56436">
    <property type="entry name" value="C-type lectin-like"/>
    <property type="match status" value="1"/>
</dbReference>
<evidence type="ECO:0000256" key="4">
    <source>
        <dbReference type="ARBA" id="ARBA00022989"/>
    </source>
</evidence>
<protein>
    <submittedName>
        <fullName evidence="6">Uncharacterized protein</fullName>
    </submittedName>
</protein>
<dbReference type="InterPro" id="IPR035986">
    <property type="entry name" value="PKD_dom_sf"/>
</dbReference>
<dbReference type="InterPro" id="IPR016187">
    <property type="entry name" value="CTDL_fold"/>
</dbReference>
<dbReference type="SMART" id="SM00089">
    <property type="entry name" value="PKD"/>
    <property type="match status" value="5"/>
</dbReference>
<keyword evidence="5" id="KW-0472">Membrane</keyword>
<evidence type="ECO:0000256" key="2">
    <source>
        <dbReference type="ARBA" id="ARBA00022692"/>
    </source>
</evidence>
<dbReference type="InterPro" id="IPR000421">
    <property type="entry name" value="FA58C"/>
</dbReference>
<keyword evidence="7" id="KW-1185">Reference proteome</keyword>
<evidence type="ECO:0000256" key="3">
    <source>
        <dbReference type="ARBA" id="ARBA00022737"/>
    </source>
</evidence>
<dbReference type="CDD" id="cd00057">
    <property type="entry name" value="FA58C"/>
    <property type="match status" value="1"/>
</dbReference>
<dbReference type="GO" id="GO:0005261">
    <property type="term" value="F:monoatomic cation channel activity"/>
    <property type="evidence" value="ECO:0007669"/>
    <property type="project" value="TreeGrafter"/>
</dbReference>
<dbReference type="InterPro" id="IPR000601">
    <property type="entry name" value="PKD_dom"/>
</dbReference>
<dbReference type="PROSITE" id="PS01285">
    <property type="entry name" value="FA58C_1"/>
    <property type="match status" value="1"/>
</dbReference>
<feature type="non-terminal residue" evidence="6">
    <location>
        <position position="1"/>
    </location>
</feature>
<dbReference type="GO" id="GO:0006816">
    <property type="term" value="P:calcium ion transport"/>
    <property type="evidence" value="ECO:0007669"/>
    <property type="project" value="TreeGrafter"/>
</dbReference>
<evidence type="ECO:0000313" key="6">
    <source>
        <dbReference type="EMBL" id="CAH1789335.1"/>
    </source>
</evidence>
<dbReference type="Gene3D" id="2.60.40.10">
    <property type="entry name" value="Immunoglobulins"/>
    <property type="match status" value="2"/>
</dbReference>
<reference evidence="6" key="1">
    <citation type="submission" date="2022-03" db="EMBL/GenBank/DDBJ databases">
        <authorList>
            <person name="Martin C."/>
        </authorList>
    </citation>
    <scope>NUCLEOTIDE SEQUENCE</scope>
</reference>
<dbReference type="Pfam" id="PF00059">
    <property type="entry name" value="Lectin_C"/>
    <property type="match status" value="1"/>
</dbReference>
<dbReference type="SUPFAM" id="SSF49785">
    <property type="entry name" value="Galactose-binding domain-like"/>
    <property type="match status" value="1"/>
</dbReference>
<dbReference type="PANTHER" id="PTHR46730">
    <property type="entry name" value="POLYCYSTIN-1"/>
    <property type="match status" value="1"/>
</dbReference>
<keyword evidence="2" id="KW-0812">Transmembrane</keyword>
<dbReference type="GO" id="GO:0005886">
    <property type="term" value="C:plasma membrane"/>
    <property type="evidence" value="ECO:0007669"/>
    <property type="project" value="TreeGrafter"/>
</dbReference>
<dbReference type="OrthoDB" id="6151411at2759"/>
<evidence type="ECO:0000313" key="7">
    <source>
        <dbReference type="Proteomes" id="UP000749559"/>
    </source>
</evidence>
<dbReference type="PROSITE" id="PS50093">
    <property type="entry name" value="PKD"/>
    <property type="match status" value="2"/>
</dbReference>
<keyword evidence="3" id="KW-0677">Repeat</keyword>
<dbReference type="CDD" id="cd00146">
    <property type="entry name" value="PKD"/>
    <property type="match status" value="1"/>
</dbReference>
<sequence>MTWGNSPSCFLTIALLVILWESSAAETSCGNDADCNAQLGRDEMCVDGICRCPPGHTNIPQLNECREETSLGIGSGRIPDSGAYYFLPITDPEKLQRLPLKDLSFAGSGWALPLNSGEYARLRVDLGFTAYITSLLLDDDGQTETYAGLKLFLDDKLYDKDGAIIAGGPPYANYRYKLSTPVKARSIAINAIATSTTFTLHLKMDVLGTMMSDVSTSGSKIKYTNCKSPLLVKYQKYFDGSYITGRLHSDTPWAISSATTNPFINIDLGEDKTIVAVATQGGIETGVEGWVTSYYLKYNKDGETTVNTETITGNTDTHSVVMYNFPTPFVARYVSMYPQGHSGATNSKIMLRWEIYTDLCEEDNPFEYVKTGAVNCLGDVESISTATVDDCAAVASAVGSNIFDHSGFTCKHALCILKDTQFTSGSALVYARLESCTPGFDAIGSGCYFATDATASSVVQGHHSYSQGKDACRVANGELAIIESQAELDILVNMIHTQSSKHLIGLTYDGTNLVWDNGETAEAWVTDSIVGASTGPHYVVDLSNGEITSVDATSDTNPILCESVSAIQGMDVSIDLVSSGTTSDLDIVFKSGNLGDIFINYGDGKIEVIRLHSFVPGTTVQHDFGSIGTGNYNVAVHAYNKRSSETRYTMAIFGDPLTAAQVSVVGPVVLSAPSEFTVSATTGTGINGLINFGDGNMKQIFAQTTTDLTTISHTYESIGHYDVHAFLSTSYTTKHFEIVAVVETAITAITSVVSDLCELNETSTVTIGLAAGTNVECRVDYGDGFGYLAISKTTPMSENFTYVYPVSGDHLQTTTCKNAVSSPQPISTTIVVNYPILSSGFETTPAFDVGAVGHVIGNDIVISITVHQGTRIRYTCLLNGSPINEYLNEDQQQPEEYAADTPGESVATLTIPTADLSPGEYIVDINLDNDVSSENISGEFTLDTEISGLLLAVASEYVPYGTDIVVTADVTEGSRVSGTIVWGDSTADTVISDLNSATGPMSLFDVSHSYVQQGNGLSDYHNVEVTISNQHGSETATIFVGVESRVPDGTVMVISNITDIGNAVFNLDQTGCDIASNAIVQWNFDDGSAPLIIPVEPSFLQTNIQHYYSDWGYYDVSAEISNNVSTKTLSRTLMVGVLIDNFAISVLTPDVKTLVEDVELVINVDAGSDITYVINWGDGASGTSSRATNTWHLGDTQTITHTYSTPGDRTITVTANNHFGPELTETVEVNIENEILDLIIQNDSPVSHDSTGTLGTVIFTIEVDPASPHPPPSDTTCVFDHDDGLGTQTFEFTTGETIQGPHSYTYPSTMRLDTSVTTVTCSNLVSSFYLTTVVILQEPITQLACEAAEYYLATTDYAAISTSLESGSHLNFAFSYGDGIIDDTLYKLEIPRTVVGITPVVWTHYYAVGNYTPTVTVSNDISSMTQTCSMIVVQYVVPALTWEVTDPVIYPPGIMTYIIGLAW</sequence>
<dbReference type="PROSITE" id="PS50022">
    <property type="entry name" value="FA58C_3"/>
    <property type="match status" value="1"/>
</dbReference>
<dbReference type="Gene3D" id="2.60.120.260">
    <property type="entry name" value="Galactose-binding domain-like"/>
    <property type="match status" value="1"/>
</dbReference>
<dbReference type="SMART" id="SM00231">
    <property type="entry name" value="FA58C"/>
    <property type="match status" value="1"/>
</dbReference>
<evidence type="ECO:0000256" key="1">
    <source>
        <dbReference type="ARBA" id="ARBA00004141"/>
    </source>
</evidence>
<dbReference type="InterPro" id="IPR016186">
    <property type="entry name" value="C-type_lectin-like/link_sf"/>
</dbReference>